<dbReference type="Pfam" id="PF07690">
    <property type="entry name" value="MFS_1"/>
    <property type="match status" value="1"/>
</dbReference>
<evidence type="ECO:0000256" key="6">
    <source>
        <dbReference type="SAM" id="Phobius"/>
    </source>
</evidence>
<keyword evidence="5 6" id="KW-0472">Membrane</keyword>
<keyword evidence="3 6" id="KW-0812">Transmembrane</keyword>
<dbReference type="PANTHER" id="PTHR23513:SF6">
    <property type="entry name" value="MAJOR FACILITATOR SUPERFAMILY ASSOCIATED DOMAIN-CONTAINING PROTEIN"/>
    <property type="match status" value="1"/>
</dbReference>
<gene>
    <name evidence="7" type="ORF">J2S47_006842</name>
</gene>
<evidence type="ECO:0000313" key="8">
    <source>
        <dbReference type="Proteomes" id="UP001231675"/>
    </source>
</evidence>
<keyword evidence="2" id="KW-1003">Cell membrane</keyword>
<evidence type="ECO:0000256" key="4">
    <source>
        <dbReference type="ARBA" id="ARBA00022989"/>
    </source>
</evidence>
<dbReference type="SUPFAM" id="SSF103473">
    <property type="entry name" value="MFS general substrate transporter"/>
    <property type="match status" value="1"/>
</dbReference>
<dbReference type="InterPro" id="IPR011701">
    <property type="entry name" value="MFS"/>
</dbReference>
<organism evidence="7 8">
    <name type="scientific">Streptomyces griseoviridis</name>
    <dbReference type="NCBI Taxonomy" id="45398"/>
    <lineage>
        <taxon>Bacteria</taxon>
        <taxon>Bacillati</taxon>
        <taxon>Actinomycetota</taxon>
        <taxon>Actinomycetes</taxon>
        <taxon>Kitasatosporales</taxon>
        <taxon>Streptomycetaceae</taxon>
        <taxon>Streptomyces</taxon>
    </lineage>
</organism>
<dbReference type="Proteomes" id="UP001231675">
    <property type="component" value="Unassembled WGS sequence"/>
</dbReference>
<keyword evidence="4 6" id="KW-1133">Transmembrane helix</keyword>
<accession>A0ABT9LS18</accession>
<feature type="transmembrane region" description="Helical" evidence="6">
    <location>
        <begin position="152"/>
        <end position="169"/>
    </location>
</feature>
<comment type="subcellular location">
    <subcellularLocation>
        <location evidence="1">Cell membrane</location>
        <topology evidence="1">Multi-pass membrane protein</topology>
    </subcellularLocation>
</comment>
<proteinExistence type="predicted"/>
<evidence type="ECO:0000256" key="2">
    <source>
        <dbReference type="ARBA" id="ARBA00022475"/>
    </source>
</evidence>
<evidence type="ECO:0000313" key="7">
    <source>
        <dbReference type="EMBL" id="MDP9686340.1"/>
    </source>
</evidence>
<comment type="caution">
    <text evidence="7">The sequence shown here is derived from an EMBL/GenBank/DDBJ whole genome shotgun (WGS) entry which is preliminary data.</text>
</comment>
<dbReference type="PANTHER" id="PTHR23513">
    <property type="entry name" value="INTEGRAL MEMBRANE EFFLUX PROTEIN-RELATED"/>
    <property type="match status" value="1"/>
</dbReference>
<dbReference type="Gene3D" id="1.20.1250.20">
    <property type="entry name" value="MFS general substrate transporter like domains"/>
    <property type="match status" value="1"/>
</dbReference>
<feature type="transmembrane region" description="Helical" evidence="6">
    <location>
        <begin position="88"/>
        <end position="109"/>
    </location>
</feature>
<dbReference type="GeneID" id="91555823"/>
<evidence type="ECO:0000256" key="3">
    <source>
        <dbReference type="ARBA" id="ARBA00022692"/>
    </source>
</evidence>
<sequence>MHPANARIAGAFSLADTAGTYGGTLVVGLVGAVRALWLDSLSYLVSAWCASWIRPGAPRRAAGDRPVRMGAAIREGVRYVMRDPIQRPLVLSLASLAFADGIVTTFFAYTLLTRLDSGSTGLGLVMGVVAAGGLAGAVVATRLVDRFGPAHVMLSGFLSYAVCGVPLLVARPEPVWLGVIAAADAPRTAAAVAAGTTQRSLRQQLCPPSGAAVPRAADLHLADHRTAPGRCPDGRRHRRLLRACRADRRDRVLPRAGSTPVGLAGPPPHHHARCRAHSREGLRSWLLTCTR</sequence>
<name>A0ABT9LS18_STRGD</name>
<dbReference type="RefSeq" id="WP_306888688.1">
    <property type="nucleotide sequence ID" value="NZ_JAURUD010000001.1"/>
</dbReference>
<keyword evidence="8" id="KW-1185">Reference proteome</keyword>
<dbReference type="EMBL" id="JAURUD010000001">
    <property type="protein sequence ID" value="MDP9686340.1"/>
    <property type="molecule type" value="Genomic_DNA"/>
</dbReference>
<evidence type="ECO:0000256" key="5">
    <source>
        <dbReference type="ARBA" id="ARBA00023136"/>
    </source>
</evidence>
<feature type="transmembrane region" description="Helical" evidence="6">
    <location>
        <begin position="121"/>
        <end position="140"/>
    </location>
</feature>
<evidence type="ECO:0000256" key="1">
    <source>
        <dbReference type="ARBA" id="ARBA00004651"/>
    </source>
</evidence>
<protein>
    <submittedName>
        <fullName evidence="7">MFS family arabinose efflux permease</fullName>
    </submittedName>
</protein>
<reference evidence="7 8" key="1">
    <citation type="submission" date="2023-07" db="EMBL/GenBank/DDBJ databases">
        <title>Sequencing the genomes of 1000 actinobacteria strains.</title>
        <authorList>
            <person name="Klenk H.-P."/>
        </authorList>
    </citation>
    <scope>NUCLEOTIDE SEQUENCE [LARGE SCALE GENOMIC DNA]</scope>
    <source>
        <strain evidence="7 8">DSM 40229</strain>
    </source>
</reference>
<dbReference type="InterPro" id="IPR036259">
    <property type="entry name" value="MFS_trans_sf"/>
</dbReference>